<dbReference type="EMBL" id="PQ083144">
    <property type="protein sequence ID" value="XDF22519.1"/>
    <property type="molecule type" value="Genomic_DNA"/>
</dbReference>
<feature type="domain" description="Homing endonuclease LAGLIDADG" evidence="1">
    <location>
        <begin position="7"/>
        <end position="182"/>
    </location>
</feature>
<name>A0AB39A664_9CHLO</name>
<evidence type="ECO:0000313" key="2">
    <source>
        <dbReference type="EMBL" id="XDF22518.1"/>
    </source>
</evidence>
<protein>
    <recommendedName>
        <fullName evidence="1">Homing endonuclease LAGLIDADG domain-containing protein</fullName>
    </recommendedName>
</protein>
<dbReference type="Gene3D" id="3.10.28.10">
    <property type="entry name" value="Homing endonucleases"/>
    <property type="match status" value="2"/>
</dbReference>
<evidence type="ECO:0000259" key="1">
    <source>
        <dbReference type="Pfam" id="PF03161"/>
    </source>
</evidence>
<proteinExistence type="predicted"/>
<dbReference type="AlphaFoldDB" id="A0AB39A664"/>
<dbReference type="EMBL" id="PQ083144">
    <property type="protein sequence ID" value="XDF22518.1"/>
    <property type="molecule type" value="Genomic_DNA"/>
</dbReference>
<geneLocation type="chloroplast" evidence="2"/>
<dbReference type="Pfam" id="PF03161">
    <property type="entry name" value="LAGLIDADG_2"/>
    <property type="match status" value="1"/>
</dbReference>
<gene>
    <name evidence="2" type="primary">orf261</name>
</gene>
<dbReference type="InterPro" id="IPR004860">
    <property type="entry name" value="LAGLIDADG_dom"/>
</dbReference>
<reference evidence="2" key="1">
    <citation type="submission" date="2024-07" db="EMBL/GenBank/DDBJ databases">
        <title>Chloroplast genome and systemic taxonomy study of Borodinellopsis insigne sp.nov. (Chlamydomonadales, Chlorophyta), a rare aerial alga from China.</title>
        <authorList>
            <person name="Yan Q."/>
        </authorList>
    </citation>
    <scope>NUCLEOTIDE SEQUENCE</scope>
    <source>
        <strain evidence="2">FACHB 3529</strain>
    </source>
</reference>
<accession>A0AB39A664</accession>
<sequence>MPKECLEVLLGTLLGDGSLKRNKNYINARFSMRHAERFYSYLKWKADNMKSLASDKAIHLQQVCKGSYGKTPMYRFQTLANGVLTELHSIVTVKNKLKIKRSWLNHLTPLSLMCWWLDDGSIMGNGRKGTICTDSFSRSEVEILSKYLQVVWKIKTTVSRRKIKDKVNKRERFVFRLSISTTPLKDFLRIFLQYIPTKEMIYKVCLLYNDYELQQRWISELKRNIPQFSSEIDKFYSEKQKKNQRSMNNYVTTKKMGAPIS</sequence>
<dbReference type="InterPro" id="IPR027434">
    <property type="entry name" value="Homing_endonucl"/>
</dbReference>
<keyword evidence="2" id="KW-0150">Chloroplast</keyword>
<organism evidence="2">
    <name type="scientific">Borodinellopsis insignis</name>
    <dbReference type="NCBI Taxonomy" id="3229915"/>
    <lineage>
        <taxon>Eukaryota</taxon>
        <taxon>Viridiplantae</taxon>
        <taxon>Chlorophyta</taxon>
        <taxon>core chlorophytes</taxon>
        <taxon>Chlorophyceae</taxon>
        <taxon>CS clade</taxon>
        <taxon>Chlamydomonadales</taxon>
        <taxon>Chlorococcaceae</taxon>
        <taxon>Borodinellopsis</taxon>
    </lineage>
</organism>
<dbReference type="GO" id="GO:0004519">
    <property type="term" value="F:endonuclease activity"/>
    <property type="evidence" value="ECO:0007669"/>
    <property type="project" value="InterPro"/>
</dbReference>
<keyword evidence="2" id="KW-0934">Plastid</keyword>
<dbReference type="SUPFAM" id="SSF55608">
    <property type="entry name" value="Homing endonucleases"/>
    <property type="match status" value="1"/>
</dbReference>